<comment type="similarity">
    <text evidence="2">Belongs to the virb1 family.</text>
</comment>
<proteinExistence type="inferred from homology"/>
<dbReference type="Gene3D" id="1.10.530.10">
    <property type="match status" value="1"/>
</dbReference>
<dbReference type="STRING" id="80876.SAMN05421779_10832"/>
<dbReference type="SUPFAM" id="SSF53955">
    <property type="entry name" value="Lysozyme-like"/>
    <property type="match status" value="1"/>
</dbReference>
<dbReference type="InterPro" id="IPR008258">
    <property type="entry name" value="Transglycosylase_SLT_dom_1"/>
</dbReference>
<dbReference type="PANTHER" id="PTHR37423:SF2">
    <property type="entry name" value="MEMBRANE-BOUND LYTIC MUREIN TRANSGLYCOSYLASE C"/>
    <property type="match status" value="1"/>
</dbReference>
<dbReference type="Pfam" id="PF01464">
    <property type="entry name" value="SLT"/>
    <property type="match status" value="1"/>
</dbReference>
<evidence type="ECO:0000313" key="7">
    <source>
        <dbReference type="Proteomes" id="UP000185678"/>
    </source>
</evidence>
<keyword evidence="4" id="KW-0472">Membrane</keyword>
<dbReference type="PANTHER" id="PTHR37423">
    <property type="entry name" value="SOLUBLE LYTIC MUREIN TRANSGLYCOSYLASE-RELATED"/>
    <property type="match status" value="1"/>
</dbReference>
<evidence type="ECO:0000256" key="2">
    <source>
        <dbReference type="ARBA" id="ARBA00009387"/>
    </source>
</evidence>
<keyword evidence="4" id="KW-1133">Transmembrane helix</keyword>
<comment type="similarity">
    <text evidence="1">Belongs to the transglycosylase Slt family.</text>
</comment>
<evidence type="ECO:0000256" key="3">
    <source>
        <dbReference type="SAM" id="MobiDB-lite"/>
    </source>
</evidence>
<sequence>MRSVSLRASAISLRSVIPLFAKKPSHPFAPLDDRSAGARSGGQGRSKIGAVRGPLTAASTLAGWCRSGESAPARLVIILLAGLLSGSTIPVIALAQALPVVQPSSRDPYGDHIAEAAQRFELPATWIRAVMRAESDGDPRATSPKGAIGLMQIMPETWAELRVRYRLGDDPYDPHDNIVAGAAYIRELFDRYGSPEWIAAYNAGPGRYEEALKGHPLPPETRAYVAALAPIIGGSETPGAVMIASADPLSWTRAPLFTRQPLSKATVPPVQSDEHKDDTPKAVTVRDLSAIVPQSGGLFVARADAGRQP</sequence>
<evidence type="ECO:0000313" key="6">
    <source>
        <dbReference type="EMBL" id="SIT13684.1"/>
    </source>
</evidence>
<feature type="domain" description="Transglycosylase SLT" evidence="5">
    <location>
        <begin position="113"/>
        <end position="213"/>
    </location>
</feature>
<accession>A0A1N7PST7</accession>
<feature type="transmembrane region" description="Helical" evidence="4">
    <location>
        <begin position="75"/>
        <end position="98"/>
    </location>
</feature>
<organism evidence="6 7">
    <name type="scientific">Insolitispirillum peregrinum</name>
    <dbReference type="NCBI Taxonomy" id="80876"/>
    <lineage>
        <taxon>Bacteria</taxon>
        <taxon>Pseudomonadati</taxon>
        <taxon>Pseudomonadota</taxon>
        <taxon>Alphaproteobacteria</taxon>
        <taxon>Rhodospirillales</taxon>
        <taxon>Novispirillaceae</taxon>
        <taxon>Insolitispirillum</taxon>
    </lineage>
</organism>
<dbReference type="Proteomes" id="UP000185678">
    <property type="component" value="Unassembled WGS sequence"/>
</dbReference>
<dbReference type="EMBL" id="FTOA01000008">
    <property type="protein sequence ID" value="SIT13684.1"/>
    <property type="molecule type" value="Genomic_DNA"/>
</dbReference>
<keyword evidence="4" id="KW-0812">Transmembrane</keyword>
<protein>
    <submittedName>
        <fullName evidence="6">Transglycosylase SLT domain-containing protein</fullName>
    </submittedName>
</protein>
<evidence type="ECO:0000256" key="4">
    <source>
        <dbReference type="SAM" id="Phobius"/>
    </source>
</evidence>
<reference evidence="6 7" key="1">
    <citation type="submission" date="2017-01" db="EMBL/GenBank/DDBJ databases">
        <authorList>
            <person name="Mah S.A."/>
            <person name="Swanson W.J."/>
            <person name="Moy G.W."/>
            <person name="Vacquier V.D."/>
        </authorList>
    </citation>
    <scope>NUCLEOTIDE SEQUENCE [LARGE SCALE GENOMIC DNA]</scope>
    <source>
        <strain evidence="6 7">DSM 11589</strain>
    </source>
</reference>
<feature type="region of interest" description="Disordered" evidence="3">
    <location>
        <begin position="262"/>
        <end position="281"/>
    </location>
</feature>
<gene>
    <name evidence="6" type="ORF">SAMN05421779_10832</name>
</gene>
<dbReference type="CDD" id="cd00254">
    <property type="entry name" value="LT-like"/>
    <property type="match status" value="1"/>
</dbReference>
<dbReference type="AlphaFoldDB" id="A0A1N7PST7"/>
<evidence type="ECO:0000259" key="5">
    <source>
        <dbReference type="Pfam" id="PF01464"/>
    </source>
</evidence>
<evidence type="ECO:0000256" key="1">
    <source>
        <dbReference type="ARBA" id="ARBA00007734"/>
    </source>
</evidence>
<feature type="region of interest" description="Disordered" evidence="3">
    <location>
        <begin position="28"/>
        <end position="49"/>
    </location>
</feature>
<dbReference type="RefSeq" id="WP_084194958.1">
    <property type="nucleotide sequence ID" value="NZ_FTOA01000008.1"/>
</dbReference>
<name>A0A1N7PST7_9PROT</name>
<dbReference type="InterPro" id="IPR023346">
    <property type="entry name" value="Lysozyme-like_dom_sf"/>
</dbReference>
<keyword evidence="7" id="KW-1185">Reference proteome</keyword>